<feature type="region of interest" description="Disordered" evidence="1">
    <location>
        <begin position="402"/>
        <end position="465"/>
    </location>
</feature>
<evidence type="ECO:0000256" key="1">
    <source>
        <dbReference type="SAM" id="MobiDB-lite"/>
    </source>
</evidence>
<feature type="compositionally biased region" description="Gly residues" evidence="1">
    <location>
        <begin position="412"/>
        <end position="423"/>
    </location>
</feature>
<feature type="region of interest" description="Disordered" evidence="1">
    <location>
        <begin position="656"/>
        <end position="683"/>
    </location>
</feature>
<dbReference type="AlphaFoldDB" id="Q873G2"/>
<proteinExistence type="predicted"/>
<dbReference type="PANTHER" id="PTHR38166:SF1">
    <property type="entry name" value="C2H2-TYPE DOMAIN-CONTAINING PROTEIN"/>
    <property type="match status" value="1"/>
</dbReference>
<name>Q873G2_NEUCS</name>
<evidence type="ECO:0000313" key="2">
    <source>
        <dbReference type="EMBL" id="CAD70346.1"/>
    </source>
</evidence>
<dbReference type="VEuPathDB" id="FungiDB:NCU05349"/>
<feature type="region of interest" description="Disordered" evidence="1">
    <location>
        <begin position="1"/>
        <end position="46"/>
    </location>
</feature>
<feature type="compositionally biased region" description="Polar residues" evidence="1">
    <location>
        <begin position="287"/>
        <end position="307"/>
    </location>
</feature>
<feature type="compositionally biased region" description="Gly residues" evidence="1">
    <location>
        <begin position="444"/>
        <end position="460"/>
    </location>
</feature>
<feature type="compositionally biased region" description="Polar residues" evidence="1">
    <location>
        <begin position="34"/>
        <end position="44"/>
    </location>
</feature>
<sequence length="1043" mass="115087">MTSLLRGPSAMAQGGRLNQTSFKAGTSPELAVTNKPTQDSYLQDRSNKRVEFDNLESNTSERTEWEERYFKPRRSDTIFSSFSNASTVTNTTEPDPLTPATASFEITNPFQYPSSPSLMESRCGSPAPMTFHAGTYFRSEEGLDSHPVDMTTANFTDEGSSSPRHIILPNLNARRTFREQDTLRKNLQDPARHLPKWRSKDSMSKHAVFQVGPPSDATHPEKPLVSQITAGLRAKSAGDPNILMPVRPKEESESLVPAAKTSRNLNLPDLQGMQIDETSGDVRADATQESVPQDVDTPTSGNGSSPEGLSPLIMTPGLDDPEDIETCPIHILDAGLIQDVCEQILRQAFDTEYDDIAHTDAAGEAYNTVSYCLDELSRILPDESLFSSTICIQELPRGAGHIAPAQQEGSGSSSGTGRRGGWNNGSQKRPNDDGNGYPSRGPEDGSGPGDRGLDGGGNDGGNKRARITTELGNQGLSCPFRKRNPERFNIRDHQQCAVRPFDNIYELKCKEDMRSREAVQAHLAVPRDSICSPQEGIASRNPEDGITDRHEFLLNNRKADGKIDNWQDLWHNLFGLDEEVPDPDFEPPVEREEFYRDLQNARPQLKDALTSNEELRRFGNQRSEGYHVEQLVDIFYNHIGKVFDSSRRQPMNISRRQRVGKRTPRVEPSNSASPISPVTQKPARRLDQLAVPRQMVRKRLINGDSNGGSLASSLETINSAESWANVGQAEMVTRAAPGIDSSGSVQSRQAQVAQTGVGVGVSPSSFRQARQHDLFVTPSPVTPPTPINPQVGFGAYGNEVVDLSQPAQPTRFHHGRQDLVDSGIEMVNYCRPTQDMNGLSDNRRAEARGMFGPSPQPQQHRPAEMNFGGPLPQHLAYQQQPGHMELASPDDAQMMMGGMWERKERYVRVSDNIVLSLCTKGTNPSFRSTNKSDKRDSPRPALYRELLEAQESTNVVFILYSKHLFLELVRYLLCLEVIVKILVIEGLWGEDDVQVFANGYDGVNGELDLAGDEGRGGDGNGSQHANQSWLGQGMESEAAYDSI</sequence>
<reference evidence="2" key="2">
    <citation type="submission" date="2003-03" db="EMBL/GenBank/DDBJ databases">
        <authorList>
            <person name="German Neurospora genome project"/>
        </authorList>
    </citation>
    <scope>NUCLEOTIDE SEQUENCE</scope>
</reference>
<organism evidence="2">
    <name type="scientific">Neurospora crassa</name>
    <dbReference type="NCBI Taxonomy" id="5141"/>
    <lineage>
        <taxon>Eukaryota</taxon>
        <taxon>Fungi</taxon>
        <taxon>Dikarya</taxon>
        <taxon>Ascomycota</taxon>
        <taxon>Pezizomycotina</taxon>
        <taxon>Sordariomycetes</taxon>
        <taxon>Sordariomycetidae</taxon>
        <taxon>Sordariales</taxon>
        <taxon>Sordariaceae</taxon>
        <taxon>Neurospora</taxon>
    </lineage>
</organism>
<feature type="compositionally biased region" description="Polar residues" evidence="1">
    <location>
        <begin position="668"/>
        <end position="679"/>
    </location>
</feature>
<dbReference type="PANTHER" id="PTHR38166">
    <property type="entry name" value="C2H2-TYPE DOMAIN-CONTAINING PROTEIN-RELATED"/>
    <property type="match status" value="1"/>
</dbReference>
<feature type="region of interest" description="Disordered" evidence="1">
    <location>
        <begin position="280"/>
        <end position="309"/>
    </location>
</feature>
<dbReference type="EMBL" id="BX284748">
    <property type="protein sequence ID" value="CAD70346.1"/>
    <property type="molecule type" value="Genomic_DNA"/>
</dbReference>
<protein>
    <submittedName>
        <fullName evidence="2">Uncharacterized protein B15B24.120</fullName>
    </submittedName>
</protein>
<reference evidence="2" key="1">
    <citation type="submission" date="2003-03" db="EMBL/GenBank/DDBJ databases">
        <authorList>
            <person name="Schulte U."/>
            <person name="Aign V."/>
            <person name="Hoheisel J."/>
            <person name="Brandt P."/>
            <person name="Fartmann B."/>
            <person name="Holland R."/>
            <person name="Nyakatura G."/>
            <person name="Mewes H.W."/>
            <person name="Mannhaupt G."/>
        </authorList>
    </citation>
    <scope>NUCLEOTIDE SEQUENCE</scope>
</reference>
<gene>
    <name evidence="2" type="primary">B15B24.120</name>
</gene>
<feature type="region of interest" description="Disordered" evidence="1">
    <location>
        <begin position="1008"/>
        <end position="1028"/>
    </location>
</feature>
<accession>Q873G2</accession>